<accession>A0A1T5D3V6</accession>
<dbReference type="Proteomes" id="UP000191112">
    <property type="component" value="Unassembled WGS sequence"/>
</dbReference>
<evidence type="ECO:0000313" key="2">
    <source>
        <dbReference type="Proteomes" id="UP000191112"/>
    </source>
</evidence>
<dbReference type="InterPro" id="IPR029024">
    <property type="entry name" value="TerB-like"/>
</dbReference>
<sequence length="116" mass="13882">MQKSNKSIAGYHMLMLLSAVDYKFSPEEEKVILEYLAEEFPFRLNLDNELDVIASLQPSDWKDHFEFHARCFYDDSTPAEREEFRAFAKKLIKADQDVSRVEHQYYTMMKTIWKMD</sequence>
<evidence type="ECO:0008006" key="3">
    <source>
        <dbReference type="Google" id="ProtNLM"/>
    </source>
</evidence>
<reference evidence="1 2" key="1">
    <citation type="submission" date="2017-02" db="EMBL/GenBank/DDBJ databases">
        <authorList>
            <person name="Peterson S.W."/>
        </authorList>
    </citation>
    <scope>NUCLEOTIDE SEQUENCE [LARGE SCALE GENOMIC DNA]</scope>
    <source>
        <strain evidence="1 2">DSM 22323</strain>
    </source>
</reference>
<proteinExistence type="predicted"/>
<dbReference type="AlphaFoldDB" id="A0A1T5D3V6"/>
<evidence type="ECO:0000313" key="1">
    <source>
        <dbReference type="EMBL" id="SKB66316.1"/>
    </source>
</evidence>
<dbReference type="STRING" id="619805.SAMN05660477_00583"/>
<dbReference type="EMBL" id="FUYZ01000001">
    <property type="protein sequence ID" value="SKB66316.1"/>
    <property type="molecule type" value="Genomic_DNA"/>
</dbReference>
<dbReference type="CDD" id="cd07177">
    <property type="entry name" value="terB_like"/>
    <property type="match status" value="1"/>
</dbReference>
<name>A0A1T5D3V6_9FLAO</name>
<gene>
    <name evidence="1" type="ORF">SAMN05660477_00583</name>
</gene>
<dbReference type="SUPFAM" id="SSF158682">
    <property type="entry name" value="TerB-like"/>
    <property type="match status" value="1"/>
</dbReference>
<dbReference type="OrthoDB" id="667012at2"/>
<dbReference type="RefSeq" id="WP_079665849.1">
    <property type="nucleotide sequence ID" value="NZ_FUYZ01000001.1"/>
</dbReference>
<keyword evidence="2" id="KW-1185">Reference proteome</keyword>
<organism evidence="1 2">
    <name type="scientific">Soonwooa buanensis</name>
    <dbReference type="NCBI Taxonomy" id="619805"/>
    <lineage>
        <taxon>Bacteria</taxon>
        <taxon>Pseudomonadati</taxon>
        <taxon>Bacteroidota</taxon>
        <taxon>Flavobacteriia</taxon>
        <taxon>Flavobacteriales</taxon>
        <taxon>Weeksellaceae</taxon>
        <taxon>Chryseobacterium group</taxon>
        <taxon>Soonwooa</taxon>
    </lineage>
</organism>
<protein>
    <recommendedName>
        <fullName evidence="3">Tellurite resistance protein TerB</fullName>
    </recommendedName>
</protein>